<evidence type="ECO:0000256" key="1">
    <source>
        <dbReference type="ARBA" id="ARBA00004162"/>
    </source>
</evidence>
<dbReference type="FunFam" id="1.10.510.10:FF:000358">
    <property type="entry name" value="Putative leucine-rich repeat receptor-like serine/threonine-protein kinase"/>
    <property type="match status" value="1"/>
</dbReference>
<keyword evidence="3" id="KW-1003">Cell membrane</keyword>
<evidence type="ECO:0000256" key="12">
    <source>
        <dbReference type="ARBA" id="ARBA00022777"/>
    </source>
</evidence>
<dbReference type="PROSITE" id="PS00108">
    <property type="entry name" value="PROTEIN_KINASE_ST"/>
    <property type="match status" value="1"/>
</dbReference>
<dbReference type="HOGENOM" id="CLU_000288_21_4_1"/>
<evidence type="ECO:0000256" key="5">
    <source>
        <dbReference type="ARBA" id="ARBA00022553"/>
    </source>
</evidence>
<feature type="domain" description="Protein kinase" evidence="20">
    <location>
        <begin position="1"/>
        <end position="278"/>
    </location>
</feature>
<evidence type="ECO:0000256" key="4">
    <source>
        <dbReference type="ARBA" id="ARBA00022527"/>
    </source>
</evidence>
<dbReference type="InterPro" id="IPR008271">
    <property type="entry name" value="Ser/Thr_kinase_AS"/>
</dbReference>
<gene>
    <name evidence="21" type="ordered locus">MTR_5g082320</name>
</gene>
<evidence type="ECO:0000256" key="8">
    <source>
        <dbReference type="ARBA" id="ARBA00022692"/>
    </source>
</evidence>
<evidence type="ECO:0000256" key="15">
    <source>
        <dbReference type="ARBA" id="ARBA00023136"/>
    </source>
</evidence>
<keyword evidence="23" id="KW-1185">Reference proteome</keyword>
<evidence type="ECO:0000256" key="19">
    <source>
        <dbReference type="ARBA" id="ARBA00048679"/>
    </source>
</evidence>
<dbReference type="STRING" id="3880.G7KGY5"/>
<keyword evidence="6" id="KW-0433">Leucine-rich repeat</keyword>
<keyword evidence="17" id="KW-0325">Glycoprotein</keyword>
<dbReference type="GO" id="GO:0005886">
    <property type="term" value="C:plasma membrane"/>
    <property type="evidence" value="ECO:0007669"/>
    <property type="project" value="UniProtKB-SubCell"/>
</dbReference>
<dbReference type="Gene3D" id="3.30.200.20">
    <property type="entry name" value="Phosphorylase Kinase, domain 1"/>
    <property type="match status" value="1"/>
</dbReference>
<keyword evidence="8" id="KW-0812">Transmembrane</keyword>
<keyword evidence="12 21" id="KW-0418">Kinase</keyword>
<dbReference type="PaxDb" id="3880-AES99567"/>
<dbReference type="Gene3D" id="1.10.510.10">
    <property type="entry name" value="Transferase(Phosphotransferase) domain 1"/>
    <property type="match status" value="1"/>
</dbReference>
<evidence type="ECO:0000256" key="18">
    <source>
        <dbReference type="ARBA" id="ARBA00047899"/>
    </source>
</evidence>
<accession>A0A0C3XRC9</accession>
<comment type="subcellular location">
    <subcellularLocation>
        <location evidence="1">Cell membrane</location>
        <topology evidence="1">Single-pass membrane protein</topology>
    </subcellularLocation>
</comment>
<organism evidence="21 23">
    <name type="scientific">Medicago truncatula</name>
    <name type="common">Barrel medic</name>
    <name type="synonym">Medicago tribuloides</name>
    <dbReference type="NCBI Taxonomy" id="3880"/>
    <lineage>
        <taxon>Eukaryota</taxon>
        <taxon>Viridiplantae</taxon>
        <taxon>Streptophyta</taxon>
        <taxon>Embryophyta</taxon>
        <taxon>Tracheophyta</taxon>
        <taxon>Spermatophyta</taxon>
        <taxon>Magnoliopsida</taxon>
        <taxon>eudicotyledons</taxon>
        <taxon>Gunneridae</taxon>
        <taxon>Pentapetalae</taxon>
        <taxon>rosids</taxon>
        <taxon>fabids</taxon>
        <taxon>Fabales</taxon>
        <taxon>Fabaceae</taxon>
        <taxon>Papilionoideae</taxon>
        <taxon>50 kb inversion clade</taxon>
        <taxon>NPAAA clade</taxon>
        <taxon>Hologalegina</taxon>
        <taxon>IRL clade</taxon>
        <taxon>Trifolieae</taxon>
        <taxon>Medicago</taxon>
    </lineage>
</organism>
<dbReference type="InterPro" id="IPR051564">
    <property type="entry name" value="LRR_receptor-like_kinase"/>
</dbReference>
<keyword evidence="15" id="KW-0472">Membrane</keyword>
<dbReference type="AlphaFoldDB" id="G7KGY5"/>
<accession>G7KGY5</accession>
<evidence type="ECO:0000256" key="13">
    <source>
        <dbReference type="ARBA" id="ARBA00022840"/>
    </source>
</evidence>
<dbReference type="EC" id="2.7.11.1" evidence="2"/>
<keyword evidence="4" id="KW-0723">Serine/threonine-protein kinase</keyword>
<evidence type="ECO:0000256" key="16">
    <source>
        <dbReference type="ARBA" id="ARBA00023170"/>
    </source>
</evidence>
<keyword evidence="5" id="KW-0597">Phosphoprotein</keyword>
<evidence type="ECO:0000256" key="2">
    <source>
        <dbReference type="ARBA" id="ARBA00012513"/>
    </source>
</evidence>
<protein>
    <recommendedName>
        <fullName evidence="2">non-specific serine/threonine protein kinase</fullName>
        <ecNumber evidence="2">2.7.11.1</ecNumber>
    </recommendedName>
</protein>
<dbReference type="EnsemblPlants" id="AES99567">
    <property type="protein sequence ID" value="AES99567"/>
    <property type="gene ID" value="MTR_5g082320"/>
</dbReference>
<keyword evidence="13" id="KW-0067">ATP-binding</keyword>
<dbReference type="Proteomes" id="UP000002051">
    <property type="component" value="Chromosome 5"/>
</dbReference>
<comment type="catalytic activity">
    <reaction evidence="18">
        <text>L-threonyl-[protein] + ATP = O-phospho-L-threonyl-[protein] + ADP + H(+)</text>
        <dbReference type="Rhea" id="RHEA:46608"/>
        <dbReference type="Rhea" id="RHEA-COMP:11060"/>
        <dbReference type="Rhea" id="RHEA-COMP:11605"/>
        <dbReference type="ChEBI" id="CHEBI:15378"/>
        <dbReference type="ChEBI" id="CHEBI:30013"/>
        <dbReference type="ChEBI" id="CHEBI:30616"/>
        <dbReference type="ChEBI" id="CHEBI:61977"/>
        <dbReference type="ChEBI" id="CHEBI:456216"/>
        <dbReference type="EC" id="2.7.11.1"/>
    </reaction>
</comment>
<dbReference type="GO" id="GO:0005524">
    <property type="term" value="F:ATP binding"/>
    <property type="evidence" value="ECO:0007669"/>
    <property type="project" value="UniProtKB-KW"/>
</dbReference>
<keyword evidence="7" id="KW-0808">Transferase</keyword>
<evidence type="ECO:0000256" key="3">
    <source>
        <dbReference type="ARBA" id="ARBA00022475"/>
    </source>
</evidence>
<dbReference type="PANTHER" id="PTHR48055:SF57">
    <property type="entry name" value="PROTEIN KINASE DOMAIN-CONTAINING PROTEIN"/>
    <property type="match status" value="1"/>
</dbReference>
<keyword evidence="10" id="KW-0677">Repeat</keyword>
<dbReference type="eggNOG" id="ENOG502QPYS">
    <property type="taxonomic scope" value="Eukaryota"/>
</dbReference>
<evidence type="ECO:0000313" key="22">
    <source>
        <dbReference type="EnsemblPlants" id="AES99567"/>
    </source>
</evidence>
<evidence type="ECO:0000256" key="14">
    <source>
        <dbReference type="ARBA" id="ARBA00022989"/>
    </source>
</evidence>
<evidence type="ECO:0000256" key="17">
    <source>
        <dbReference type="ARBA" id="ARBA00023180"/>
    </source>
</evidence>
<evidence type="ECO:0000313" key="21">
    <source>
        <dbReference type="EMBL" id="AES99567.2"/>
    </source>
</evidence>
<evidence type="ECO:0000313" key="23">
    <source>
        <dbReference type="Proteomes" id="UP000002051"/>
    </source>
</evidence>
<evidence type="ECO:0000256" key="11">
    <source>
        <dbReference type="ARBA" id="ARBA00022741"/>
    </source>
</evidence>
<evidence type="ECO:0000259" key="20">
    <source>
        <dbReference type="PROSITE" id="PS50011"/>
    </source>
</evidence>
<keyword evidence="11" id="KW-0547">Nucleotide-binding</keyword>
<keyword evidence="14" id="KW-1133">Transmembrane helix</keyword>
<dbReference type="SUPFAM" id="SSF56112">
    <property type="entry name" value="Protein kinase-like (PK-like)"/>
    <property type="match status" value="1"/>
</dbReference>
<reference evidence="21 23" key="1">
    <citation type="journal article" date="2011" name="Nature">
        <title>The Medicago genome provides insight into the evolution of rhizobial symbioses.</title>
        <authorList>
            <person name="Young N.D."/>
            <person name="Debelle F."/>
            <person name="Oldroyd G.E."/>
            <person name="Geurts R."/>
            <person name="Cannon S.B."/>
            <person name="Udvardi M.K."/>
            <person name="Benedito V.A."/>
            <person name="Mayer K.F."/>
            <person name="Gouzy J."/>
            <person name="Schoof H."/>
            <person name="Van de Peer Y."/>
            <person name="Proost S."/>
            <person name="Cook D.R."/>
            <person name="Meyers B.C."/>
            <person name="Spannagl M."/>
            <person name="Cheung F."/>
            <person name="De Mita S."/>
            <person name="Krishnakumar V."/>
            <person name="Gundlach H."/>
            <person name="Zhou S."/>
            <person name="Mudge J."/>
            <person name="Bharti A.K."/>
            <person name="Murray J.D."/>
            <person name="Naoumkina M.A."/>
            <person name="Rosen B."/>
            <person name="Silverstein K.A."/>
            <person name="Tang H."/>
            <person name="Rombauts S."/>
            <person name="Zhao P.X."/>
            <person name="Zhou P."/>
            <person name="Barbe V."/>
            <person name="Bardou P."/>
            <person name="Bechner M."/>
            <person name="Bellec A."/>
            <person name="Berger A."/>
            <person name="Berges H."/>
            <person name="Bidwell S."/>
            <person name="Bisseling T."/>
            <person name="Choisne N."/>
            <person name="Couloux A."/>
            <person name="Denny R."/>
            <person name="Deshpande S."/>
            <person name="Dai X."/>
            <person name="Doyle J.J."/>
            <person name="Dudez A.M."/>
            <person name="Farmer A.D."/>
            <person name="Fouteau S."/>
            <person name="Franken C."/>
            <person name="Gibelin C."/>
            <person name="Gish J."/>
            <person name="Goldstein S."/>
            <person name="Gonzalez A.J."/>
            <person name="Green P.J."/>
            <person name="Hallab A."/>
            <person name="Hartog M."/>
            <person name="Hua A."/>
            <person name="Humphray S.J."/>
            <person name="Jeong D.H."/>
            <person name="Jing Y."/>
            <person name="Jocker A."/>
            <person name="Kenton S.M."/>
            <person name="Kim D.J."/>
            <person name="Klee K."/>
            <person name="Lai H."/>
            <person name="Lang C."/>
            <person name="Lin S."/>
            <person name="Macmil S.L."/>
            <person name="Magdelenat G."/>
            <person name="Matthews L."/>
            <person name="McCorrison J."/>
            <person name="Monaghan E.L."/>
            <person name="Mun J.H."/>
            <person name="Najar F.Z."/>
            <person name="Nicholson C."/>
            <person name="Noirot C."/>
            <person name="O'Bleness M."/>
            <person name="Paule C.R."/>
            <person name="Poulain J."/>
            <person name="Prion F."/>
            <person name="Qin B."/>
            <person name="Qu C."/>
            <person name="Retzel E.F."/>
            <person name="Riddle C."/>
            <person name="Sallet E."/>
            <person name="Samain S."/>
            <person name="Samson N."/>
            <person name="Sanders I."/>
            <person name="Saurat O."/>
            <person name="Scarpelli C."/>
            <person name="Schiex T."/>
            <person name="Segurens B."/>
            <person name="Severin A.J."/>
            <person name="Sherrier D.J."/>
            <person name="Shi R."/>
            <person name="Sims S."/>
            <person name="Singer S.R."/>
            <person name="Sinharoy S."/>
            <person name="Sterck L."/>
            <person name="Viollet A."/>
            <person name="Wang B.B."/>
            <person name="Wang K."/>
            <person name="Wang M."/>
            <person name="Wang X."/>
            <person name="Warfsmann J."/>
            <person name="Weissenbach J."/>
            <person name="White D.D."/>
            <person name="White J.D."/>
            <person name="Wiley G.B."/>
            <person name="Wincker P."/>
            <person name="Xing Y."/>
            <person name="Yang L."/>
            <person name="Yao Z."/>
            <person name="Ying F."/>
            <person name="Zhai J."/>
            <person name="Zhou L."/>
            <person name="Zuber A."/>
            <person name="Denarie J."/>
            <person name="Dixon R.A."/>
            <person name="May G.D."/>
            <person name="Schwartz D.C."/>
            <person name="Rogers J."/>
            <person name="Quetier F."/>
            <person name="Town C.D."/>
            <person name="Roe B.A."/>
        </authorList>
    </citation>
    <scope>NUCLEOTIDE SEQUENCE [LARGE SCALE GENOMIC DNA]</scope>
    <source>
        <strain evidence="21">A17</strain>
        <strain evidence="22 23">cv. Jemalong A17</strain>
    </source>
</reference>
<dbReference type="InterPro" id="IPR011009">
    <property type="entry name" value="Kinase-like_dom_sf"/>
</dbReference>
<keyword evidence="9" id="KW-0732">Signal</keyword>
<evidence type="ECO:0000256" key="6">
    <source>
        <dbReference type="ARBA" id="ARBA00022614"/>
    </source>
</evidence>
<evidence type="ECO:0000256" key="9">
    <source>
        <dbReference type="ARBA" id="ARBA00022729"/>
    </source>
</evidence>
<evidence type="ECO:0000256" key="10">
    <source>
        <dbReference type="ARBA" id="ARBA00022737"/>
    </source>
</evidence>
<reference evidence="21 23" key="2">
    <citation type="journal article" date="2014" name="BMC Genomics">
        <title>An improved genome release (version Mt4.0) for the model legume Medicago truncatula.</title>
        <authorList>
            <person name="Tang H."/>
            <person name="Krishnakumar V."/>
            <person name="Bidwell S."/>
            <person name="Rosen B."/>
            <person name="Chan A."/>
            <person name="Zhou S."/>
            <person name="Gentzbittel L."/>
            <person name="Childs K.L."/>
            <person name="Yandell M."/>
            <person name="Gundlach H."/>
            <person name="Mayer K.F."/>
            <person name="Schwartz D.C."/>
            <person name="Town C.D."/>
        </authorList>
    </citation>
    <scope>GENOME REANNOTATION</scope>
    <source>
        <strain evidence="22 23">cv. Jemalong A17</strain>
    </source>
</reference>
<keyword evidence="16 21" id="KW-0675">Receptor</keyword>
<proteinExistence type="predicted"/>
<reference evidence="22" key="3">
    <citation type="submission" date="2015-04" db="UniProtKB">
        <authorList>
            <consortium name="EnsemblPlants"/>
        </authorList>
    </citation>
    <scope>IDENTIFICATION</scope>
    <source>
        <strain evidence="22">cv. Jemalong A17</strain>
    </source>
</reference>
<dbReference type="PROSITE" id="PS50011">
    <property type="entry name" value="PROTEIN_KINASE_DOM"/>
    <property type="match status" value="1"/>
</dbReference>
<name>G7KGY5_MEDTR</name>
<dbReference type="GO" id="GO:0004674">
    <property type="term" value="F:protein serine/threonine kinase activity"/>
    <property type="evidence" value="ECO:0007669"/>
    <property type="project" value="UniProtKB-KW"/>
</dbReference>
<dbReference type="EMBL" id="CM001221">
    <property type="protein sequence ID" value="AES99567.2"/>
    <property type="molecule type" value="Genomic_DNA"/>
</dbReference>
<dbReference type="SMART" id="SM00220">
    <property type="entry name" value="S_TKc"/>
    <property type="match status" value="1"/>
</dbReference>
<sequence length="278" mass="30958">MSFKNQSSNLILPKSQPLPVTKRLNPNSVLFKLTLTNLETRGAAKSFMAECNALGKMKHQNLVKVLTCCSSVDYKGEDFKAIVFEFMSNETHALDYLHNDTEQAVVHCDLKPSNVLLDDDFVAHLGDFGLARIILGTTEHSSKDQVISSTIKGTIGYIPPEYGEGVPVSPKGDIYSFGILLLEMFTGKRPTNNNFSERLSLHKFCKIKIPEAILEIVDSQLLFPFAEDEMGIVENKIRNCLVMFAAIGVACSKEVTTHRMLIKDVIVKLNQIKSKFPC</sequence>
<dbReference type="Pfam" id="PF00069">
    <property type="entry name" value="Pkinase"/>
    <property type="match status" value="1"/>
</dbReference>
<dbReference type="InterPro" id="IPR000719">
    <property type="entry name" value="Prot_kinase_dom"/>
</dbReference>
<dbReference type="PANTHER" id="PTHR48055">
    <property type="entry name" value="LEUCINE-RICH REPEAT RECEPTOR PROTEIN KINASE EMS1"/>
    <property type="match status" value="1"/>
</dbReference>
<comment type="catalytic activity">
    <reaction evidence="19">
        <text>L-seryl-[protein] + ATP = O-phospho-L-seryl-[protein] + ADP + H(+)</text>
        <dbReference type="Rhea" id="RHEA:17989"/>
        <dbReference type="Rhea" id="RHEA-COMP:9863"/>
        <dbReference type="Rhea" id="RHEA-COMP:11604"/>
        <dbReference type="ChEBI" id="CHEBI:15378"/>
        <dbReference type="ChEBI" id="CHEBI:29999"/>
        <dbReference type="ChEBI" id="CHEBI:30616"/>
        <dbReference type="ChEBI" id="CHEBI:83421"/>
        <dbReference type="ChEBI" id="CHEBI:456216"/>
        <dbReference type="EC" id="2.7.11.1"/>
    </reaction>
</comment>
<evidence type="ECO:0000256" key="7">
    <source>
        <dbReference type="ARBA" id="ARBA00022679"/>
    </source>
</evidence>